<dbReference type="Pfam" id="PF00691">
    <property type="entry name" value="OmpA"/>
    <property type="match status" value="1"/>
</dbReference>
<dbReference type="InterPro" id="IPR006664">
    <property type="entry name" value="OMP_bac"/>
</dbReference>
<organism evidence="6 7">
    <name type="scientific">Marivibrio halodurans</name>
    <dbReference type="NCBI Taxonomy" id="2039722"/>
    <lineage>
        <taxon>Bacteria</taxon>
        <taxon>Pseudomonadati</taxon>
        <taxon>Pseudomonadota</taxon>
        <taxon>Alphaproteobacteria</taxon>
        <taxon>Rhodospirillales</taxon>
        <taxon>Rhodospirillaceae</taxon>
        <taxon>Marivibrio</taxon>
    </lineage>
</organism>
<dbReference type="InterPro" id="IPR006665">
    <property type="entry name" value="OmpA-like"/>
</dbReference>
<proteinExistence type="predicted"/>
<dbReference type="Gene3D" id="3.30.1330.60">
    <property type="entry name" value="OmpA-like domain"/>
    <property type="match status" value="1"/>
</dbReference>
<dbReference type="InterPro" id="IPR050330">
    <property type="entry name" value="Bact_OuterMem_StrucFunc"/>
</dbReference>
<dbReference type="CDD" id="cd07185">
    <property type="entry name" value="OmpA_C-like"/>
    <property type="match status" value="1"/>
</dbReference>
<evidence type="ECO:0000256" key="1">
    <source>
        <dbReference type="ARBA" id="ARBA00004442"/>
    </source>
</evidence>
<protein>
    <submittedName>
        <fullName evidence="6">OmpA family protein</fullName>
    </submittedName>
</protein>
<dbReference type="EMBL" id="JAGMWN010000013">
    <property type="protein sequence ID" value="MBP5858926.1"/>
    <property type="molecule type" value="Genomic_DNA"/>
</dbReference>
<evidence type="ECO:0000313" key="6">
    <source>
        <dbReference type="EMBL" id="MBP5858926.1"/>
    </source>
</evidence>
<accession>A0A8J7V432</accession>
<keyword evidence="7" id="KW-1185">Reference proteome</keyword>
<reference evidence="6" key="1">
    <citation type="submission" date="2021-04" db="EMBL/GenBank/DDBJ databases">
        <authorList>
            <person name="Zhang D.-C."/>
        </authorList>
    </citation>
    <scope>NUCLEOTIDE SEQUENCE</scope>
    <source>
        <strain evidence="6">CGMCC 1.15697</strain>
    </source>
</reference>
<sequence>MFRFAVIACAVALLGACTTWDLEELQKTEPTGSEFTRALAKEYQTFAEFEAYEMKDWIDQEYFAEKGLRAARGEVVPPEELSDWNLPEDRVNEMAEARSRLIAALNTGGRRNHPMEAAHAQAKFDCWVEQQEENHQPEDIEACQEEFEAALAKLQEVMEPEPEPEPEPKPEPEPQVMEPVTFMVFFDFDSTALNDGAMAILELVEERLPAYNDGFVDIVGHADTSGSTQYNMDLSMRRATTVRDALAGRGISNGSMAIDAKGESDPMVATGDGVRSPQNRRVTITIE</sequence>
<evidence type="ECO:0000256" key="2">
    <source>
        <dbReference type="ARBA" id="ARBA00023136"/>
    </source>
</evidence>
<dbReference type="GO" id="GO:0009279">
    <property type="term" value="C:cell outer membrane"/>
    <property type="evidence" value="ECO:0007669"/>
    <property type="project" value="UniProtKB-SubCell"/>
</dbReference>
<dbReference type="RefSeq" id="WP_210683517.1">
    <property type="nucleotide sequence ID" value="NZ_JAGMWN010000013.1"/>
</dbReference>
<keyword evidence="3" id="KW-0998">Cell outer membrane</keyword>
<evidence type="ECO:0000256" key="3">
    <source>
        <dbReference type="ARBA" id="ARBA00023237"/>
    </source>
</evidence>
<dbReference type="PANTHER" id="PTHR30329">
    <property type="entry name" value="STATOR ELEMENT OF FLAGELLAR MOTOR COMPLEX"/>
    <property type="match status" value="1"/>
</dbReference>
<dbReference type="SUPFAM" id="SSF103088">
    <property type="entry name" value="OmpA-like"/>
    <property type="match status" value="1"/>
</dbReference>
<evidence type="ECO:0000256" key="4">
    <source>
        <dbReference type="PROSITE-ProRule" id="PRU00473"/>
    </source>
</evidence>
<name>A0A8J7V432_9PROT</name>
<comment type="subcellular location">
    <subcellularLocation>
        <location evidence="1">Cell outer membrane</location>
    </subcellularLocation>
</comment>
<dbReference type="PROSITE" id="PS51257">
    <property type="entry name" value="PROKAR_LIPOPROTEIN"/>
    <property type="match status" value="1"/>
</dbReference>
<dbReference type="PROSITE" id="PS51123">
    <property type="entry name" value="OMPA_2"/>
    <property type="match status" value="1"/>
</dbReference>
<evidence type="ECO:0000313" key="7">
    <source>
        <dbReference type="Proteomes" id="UP000672602"/>
    </source>
</evidence>
<keyword evidence="2 4" id="KW-0472">Membrane</keyword>
<dbReference type="PANTHER" id="PTHR30329:SF21">
    <property type="entry name" value="LIPOPROTEIN YIAD-RELATED"/>
    <property type="match status" value="1"/>
</dbReference>
<dbReference type="Proteomes" id="UP000672602">
    <property type="component" value="Unassembled WGS sequence"/>
</dbReference>
<dbReference type="InterPro" id="IPR036737">
    <property type="entry name" value="OmpA-like_sf"/>
</dbReference>
<gene>
    <name evidence="6" type="ORF">KAJ83_18040</name>
</gene>
<feature type="domain" description="OmpA-like" evidence="5">
    <location>
        <begin position="173"/>
        <end position="287"/>
    </location>
</feature>
<dbReference type="PRINTS" id="PR01021">
    <property type="entry name" value="OMPADOMAIN"/>
</dbReference>
<evidence type="ECO:0000259" key="5">
    <source>
        <dbReference type="PROSITE" id="PS51123"/>
    </source>
</evidence>
<comment type="caution">
    <text evidence="6">The sequence shown here is derived from an EMBL/GenBank/DDBJ whole genome shotgun (WGS) entry which is preliminary data.</text>
</comment>
<dbReference type="AlphaFoldDB" id="A0A8J7V432"/>